<feature type="domain" description="HTH araC/xylS-type" evidence="5">
    <location>
        <begin position="215"/>
        <end position="316"/>
    </location>
</feature>
<evidence type="ECO:0000256" key="4">
    <source>
        <dbReference type="SAM" id="MobiDB-lite"/>
    </source>
</evidence>
<evidence type="ECO:0000256" key="1">
    <source>
        <dbReference type="ARBA" id="ARBA00023015"/>
    </source>
</evidence>
<dbReference type="Gene3D" id="1.10.10.60">
    <property type="entry name" value="Homeodomain-like"/>
    <property type="match status" value="1"/>
</dbReference>
<dbReference type="EMBL" id="JBHRTR010000048">
    <property type="protein sequence ID" value="MFC3230759.1"/>
    <property type="molecule type" value="Genomic_DNA"/>
</dbReference>
<evidence type="ECO:0000313" key="6">
    <source>
        <dbReference type="EMBL" id="MFC3230759.1"/>
    </source>
</evidence>
<evidence type="ECO:0000256" key="2">
    <source>
        <dbReference type="ARBA" id="ARBA00023125"/>
    </source>
</evidence>
<dbReference type="Pfam" id="PF12833">
    <property type="entry name" value="HTH_18"/>
    <property type="match status" value="1"/>
</dbReference>
<dbReference type="Pfam" id="PF14525">
    <property type="entry name" value="AraC_binding_2"/>
    <property type="match status" value="1"/>
</dbReference>
<comment type="caution">
    <text evidence="6">The sequence shown here is derived from an EMBL/GenBank/DDBJ whole genome shotgun (WGS) entry which is preliminary data.</text>
</comment>
<feature type="region of interest" description="Disordered" evidence="4">
    <location>
        <begin position="313"/>
        <end position="346"/>
    </location>
</feature>
<feature type="compositionally biased region" description="Basic and acidic residues" evidence="4">
    <location>
        <begin position="313"/>
        <end position="325"/>
    </location>
</feature>
<reference evidence="7" key="1">
    <citation type="journal article" date="2019" name="Int. J. Syst. Evol. Microbiol.">
        <title>The Global Catalogue of Microorganisms (GCM) 10K type strain sequencing project: providing services to taxonomists for standard genome sequencing and annotation.</title>
        <authorList>
            <consortium name="The Broad Institute Genomics Platform"/>
            <consortium name="The Broad Institute Genome Sequencing Center for Infectious Disease"/>
            <person name="Wu L."/>
            <person name="Ma J."/>
        </authorList>
    </citation>
    <scope>NUCLEOTIDE SEQUENCE [LARGE SCALE GENOMIC DNA]</scope>
    <source>
        <strain evidence="7">KCTC 42964</strain>
    </source>
</reference>
<keyword evidence="1" id="KW-0805">Transcription regulation</keyword>
<dbReference type="SMART" id="SM00342">
    <property type="entry name" value="HTH_ARAC"/>
    <property type="match status" value="1"/>
</dbReference>
<evidence type="ECO:0000256" key="3">
    <source>
        <dbReference type="ARBA" id="ARBA00023163"/>
    </source>
</evidence>
<keyword evidence="7" id="KW-1185">Reference proteome</keyword>
<name>A0ABV7L842_9PROT</name>
<dbReference type="InterPro" id="IPR020449">
    <property type="entry name" value="Tscrpt_reg_AraC-type_HTH"/>
</dbReference>
<accession>A0ABV7L842</accession>
<dbReference type="InterPro" id="IPR018060">
    <property type="entry name" value="HTH_AraC"/>
</dbReference>
<dbReference type="PANTHER" id="PTHR43280">
    <property type="entry name" value="ARAC-FAMILY TRANSCRIPTIONAL REGULATOR"/>
    <property type="match status" value="1"/>
</dbReference>
<dbReference type="Proteomes" id="UP001595528">
    <property type="component" value="Unassembled WGS sequence"/>
</dbReference>
<dbReference type="PROSITE" id="PS00041">
    <property type="entry name" value="HTH_ARAC_FAMILY_1"/>
    <property type="match status" value="1"/>
</dbReference>
<dbReference type="RefSeq" id="WP_379906204.1">
    <property type="nucleotide sequence ID" value="NZ_JBHRTR010000048.1"/>
</dbReference>
<proteinExistence type="predicted"/>
<keyword evidence="3" id="KW-0804">Transcription</keyword>
<dbReference type="PANTHER" id="PTHR43280:SF2">
    <property type="entry name" value="HTH-TYPE TRANSCRIPTIONAL REGULATOR EXSA"/>
    <property type="match status" value="1"/>
</dbReference>
<dbReference type="SUPFAM" id="SSF46689">
    <property type="entry name" value="Homeodomain-like"/>
    <property type="match status" value="1"/>
</dbReference>
<gene>
    <name evidence="6" type="ORF">ACFOGJ_26160</name>
</gene>
<dbReference type="PRINTS" id="PR00032">
    <property type="entry name" value="HTHARAC"/>
</dbReference>
<dbReference type="InterPro" id="IPR018062">
    <property type="entry name" value="HTH_AraC-typ_CS"/>
</dbReference>
<organism evidence="6 7">
    <name type="scientific">Marinibaculum pumilum</name>
    <dbReference type="NCBI Taxonomy" id="1766165"/>
    <lineage>
        <taxon>Bacteria</taxon>
        <taxon>Pseudomonadati</taxon>
        <taxon>Pseudomonadota</taxon>
        <taxon>Alphaproteobacteria</taxon>
        <taxon>Rhodospirillales</taxon>
        <taxon>Rhodospirillaceae</taxon>
        <taxon>Marinibaculum</taxon>
    </lineage>
</organism>
<protein>
    <submittedName>
        <fullName evidence="6">AraC family transcriptional regulator</fullName>
    </submittedName>
</protein>
<evidence type="ECO:0000313" key="7">
    <source>
        <dbReference type="Proteomes" id="UP001595528"/>
    </source>
</evidence>
<dbReference type="InterPro" id="IPR009057">
    <property type="entry name" value="Homeodomain-like_sf"/>
</dbReference>
<keyword evidence="2" id="KW-0238">DNA-binding</keyword>
<sequence>MFPALRFDIADLPEHRRLDGLISAIDECFYPCETLMSSRVLTDDRLTVVDVGPIRAGRVRADPMVVHRTPRLIRRRVGDYLFVPVPLQHKVHLRQRGREAEIDGSCFGFTATAESYSYEQPEKFEMITLRIDADQVRSRVPHVEDLTATGFPALGGAGAMFLDYARSFCINAERLDRPTGMFAVRHLLDLFALAVTSGDHVPGPAESAVREAHRQRILRHVEAHLADPSLSTQSVAQDLRLSDRYIQKLLSEREQTLSGLIRDRRVSEARRLLVDPTNRGRSISTIAFQVGYADPAYFSRVFREAVGLSPRDYRNRERVRPDGDAAGRQAGRRSGLPALPPPGGED</sequence>
<evidence type="ECO:0000259" key="5">
    <source>
        <dbReference type="PROSITE" id="PS01124"/>
    </source>
</evidence>
<dbReference type="InterPro" id="IPR035418">
    <property type="entry name" value="AraC-bd_2"/>
</dbReference>
<dbReference type="PROSITE" id="PS01124">
    <property type="entry name" value="HTH_ARAC_FAMILY_2"/>
    <property type="match status" value="1"/>
</dbReference>